<dbReference type="PANTHER" id="PTHR12910">
    <property type="entry name" value="NADH-UBIQUINONE OXIDOREDUCTASE SUBUNIT B17.2"/>
    <property type="match status" value="1"/>
</dbReference>
<dbReference type="GeneTree" id="ENSGT00390000005848"/>
<name>A0A8C6ASA8_MONMO</name>
<evidence type="ECO:0000256" key="1">
    <source>
        <dbReference type="ARBA" id="ARBA00007355"/>
    </source>
</evidence>
<sequence length="152" mass="17878">MELMQVLKLRLQHVSGRSGLCGYPQVFLRANDVRVGALVGKHKYGNKCCEDNKQFFGRHRWVIYTTEMNGKNTFWGTSLVAQWLRISWRPPERHRWLHSMTDDPPTTKPPTASKFMWTNHKFNVSGTPQQYVPYSTTRKKIQEWVPPSIPYR</sequence>
<evidence type="ECO:0000256" key="3">
    <source>
        <dbReference type="RuleBase" id="RU363103"/>
    </source>
</evidence>
<comment type="similarity">
    <text evidence="1 3">Belongs to the complex I NDUFA12 subunit family.</text>
</comment>
<evidence type="ECO:0000313" key="5">
    <source>
        <dbReference type="Proteomes" id="UP000694561"/>
    </source>
</evidence>
<evidence type="ECO:0000313" key="4">
    <source>
        <dbReference type="Ensembl" id="ENSMMNP00015004300.1"/>
    </source>
</evidence>
<dbReference type="GO" id="GO:0045271">
    <property type="term" value="C:respiratory chain complex I"/>
    <property type="evidence" value="ECO:0007669"/>
    <property type="project" value="InterPro"/>
</dbReference>
<proteinExistence type="inferred from homology"/>
<comment type="subunit">
    <text evidence="3">Complex I is composed of 45 different subunits.</text>
</comment>
<evidence type="ECO:0000256" key="2">
    <source>
        <dbReference type="ARBA" id="ARBA00040285"/>
    </source>
</evidence>
<dbReference type="Pfam" id="PF05071">
    <property type="entry name" value="NDUFA12"/>
    <property type="match status" value="1"/>
</dbReference>
<dbReference type="AlphaFoldDB" id="A0A8C6ASA8"/>
<dbReference type="GO" id="GO:0005743">
    <property type="term" value="C:mitochondrial inner membrane"/>
    <property type="evidence" value="ECO:0007669"/>
    <property type="project" value="UniProtKB-SubCell"/>
</dbReference>
<protein>
    <recommendedName>
        <fullName evidence="2 3">NADH dehydrogenase [ubiquinone] 1 alpha subcomplex subunit 12</fullName>
    </recommendedName>
</protein>
<keyword evidence="3" id="KW-0999">Mitochondrion inner membrane</keyword>
<organism evidence="4 5">
    <name type="scientific">Monodon monoceros</name>
    <name type="common">Narwhal</name>
    <name type="synonym">Ceratodon monodon</name>
    <dbReference type="NCBI Taxonomy" id="40151"/>
    <lineage>
        <taxon>Eukaryota</taxon>
        <taxon>Metazoa</taxon>
        <taxon>Chordata</taxon>
        <taxon>Craniata</taxon>
        <taxon>Vertebrata</taxon>
        <taxon>Euteleostomi</taxon>
        <taxon>Mammalia</taxon>
        <taxon>Eutheria</taxon>
        <taxon>Laurasiatheria</taxon>
        <taxon>Artiodactyla</taxon>
        <taxon>Whippomorpha</taxon>
        <taxon>Cetacea</taxon>
        <taxon>Odontoceti</taxon>
        <taxon>Monodontidae</taxon>
        <taxon>Monodon</taxon>
    </lineage>
</organism>
<keyword evidence="5" id="KW-1185">Reference proteome</keyword>
<dbReference type="Ensembl" id="ENSMMNT00015004736.1">
    <property type="protein sequence ID" value="ENSMMNP00015004300.1"/>
    <property type="gene ID" value="ENSMMNG00015003271.1"/>
</dbReference>
<dbReference type="InterPro" id="IPR007763">
    <property type="entry name" value="NDUFA12"/>
</dbReference>
<reference evidence="4" key="1">
    <citation type="submission" date="2025-08" db="UniProtKB">
        <authorList>
            <consortium name="Ensembl"/>
        </authorList>
    </citation>
    <scope>IDENTIFICATION</scope>
</reference>
<keyword evidence="3" id="KW-0496">Mitochondrion</keyword>
<keyword evidence="3" id="KW-0679">Respiratory chain</keyword>
<dbReference type="Proteomes" id="UP000694561">
    <property type="component" value="Unplaced"/>
</dbReference>
<keyword evidence="3" id="KW-0813">Transport</keyword>
<dbReference type="GO" id="GO:0006979">
    <property type="term" value="P:response to oxidative stress"/>
    <property type="evidence" value="ECO:0007669"/>
    <property type="project" value="TreeGrafter"/>
</dbReference>
<comment type="function">
    <text evidence="3">Accessory subunit of the mitochondrial membrane respiratory chain NADH dehydrogenase (Complex I), that is believed not to be involved in catalysis. Complex I functions in the transfer of electrons from NADH to the respiratory chain. The immediate electron acceptor for the enzyme is believed to be ubiquinone.</text>
</comment>
<dbReference type="PANTHER" id="PTHR12910:SF2">
    <property type="entry name" value="NADH DEHYDROGENASE [UBIQUINONE] 1 ALPHA SUBCOMPLEX SUBUNIT 12"/>
    <property type="match status" value="1"/>
</dbReference>
<keyword evidence="3" id="KW-0472">Membrane</keyword>
<accession>A0A8C6ASA8</accession>
<comment type="subcellular location">
    <subcellularLocation>
        <location evidence="3">Mitochondrion inner membrane</location>
        <topology evidence="3">Peripheral membrane protein</topology>
        <orientation evidence="3">Matrix side</orientation>
    </subcellularLocation>
</comment>
<keyword evidence="3" id="KW-0249">Electron transport</keyword>
<reference evidence="4" key="2">
    <citation type="submission" date="2025-09" db="UniProtKB">
        <authorList>
            <consortium name="Ensembl"/>
        </authorList>
    </citation>
    <scope>IDENTIFICATION</scope>
</reference>